<proteinExistence type="predicted"/>
<gene>
    <name evidence="2" type="ORF">H9624_03485</name>
</gene>
<accession>A0ABR8YZ94</accession>
<dbReference type="SUPFAM" id="SSF56601">
    <property type="entry name" value="beta-lactamase/transpeptidase-like"/>
    <property type="match status" value="1"/>
</dbReference>
<dbReference type="PANTHER" id="PTHR43283:SF7">
    <property type="entry name" value="BETA-LACTAMASE-RELATED DOMAIN-CONTAINING PROTEIN"/>
    <property type="match status" value="1"/>
</dbReference>
<dbReference type="InterPro" id="IPR012338">
    <property type="entry name" value="Beta-lactam/transpept-like"/>
</dbReference>
<dbReference type="EMBL" id="JACSPO010000001">
    <property type="protein sequence ID" value="MBD8061384.1"/>
    <property type="molecule type" value="Genomic_DNA"/>
</dbReference>
<keyword evidence="3" id="KW-1185">Reference proteome</keyword>
<dbReference type="GO" id="GO:0016787">
    <property type="term" value="F:hydrolase activity"/>
    <property type="evidence" value="ECO:0007669"/>
    <property type="project" value="UniProtKB-KW"/>
</dbReference>
<dbReference type="InterPro" id="IPR001466">
    <property type="entry name" value="Beta-lactam-related"/>
</dbReference>
<dbReference type="InterPro" id="IPR050789">
    <property type="entry name" value="Diverse_Enzym_Activities"/>
</dbReference>
<dbReference type="Proteomes" id="UP000661894">
    <property type="component" value="Unassembled WGS sequence"/>
</dbReference>
<feature type="domain" description="Beta-lactamase-related" evidence="1">
    <location>
        <begin position="39"/>
        <end position="286"/>
    </location>
</feature>
<dbReference type="Gene3D" id="3.40.710.10">
    <property type="entry name" value="DD-peptidase/beta-lactamase superfamily"/>
    <property type="match status" value="1"/>
</dbReference>
<organism evidence="2 3">
    <name type="scientific">Oceanitalea stevensii</name>
    <dbReference type="NCBI Taxonomy" id="2763072"/>
    <lineage>
        <taxon>Bacteria</taxon>
        <taxon>Bacillati</taxon>
        <taxon>Actinomycetota</taxon>
        <taxon>Actinomycetes</taxon>
        <taxon>Micrococcales</taxon>
        <taxon>Bogoriellaceae</taxon>
        <taxon>Georgenia</taxon>
    </lineage>
</organism>
<evidence type="ECO:0000313" key="2">
    <source>
        <dbReference type="EMBL" id="MBD8061384.1"/>
    </source>
</evidence>
<evidence type="ECO:0000313" key="3">
    <source>
        <dbReference type="Proteomes" id="UP000661894"/>
    </source>
</evidence>
<evidence type="ECO:0000259" key="1">
    <source>
        <dbReference type="Pfam" id="PF00144"/>
    </source>
</evidence>
<name>A0ABR8YZ94_9MICO</name>
<sequence length="305" mass="33901">MPPTDAALLTGFRLRTAEQNLGVYGIHLHREGHEPVEHRFRNDDPVHLWSGSKTFTAVAVGMAQAEGLLDLDDPVTRFFPGQAHADGVEAMTVRHLLRMTSGNTFTWWGPGQAEEDDLLGGFLRSELVAEPGTRFEYSNGCSYVLSRIVHAVSGEDLRDYLLPRLFAPLGIRNPQWMRCPQGFSQGGVGLHLRTSEYARLGRLLLQEGRWEDTQLVPAAYVERMHTDLADSSSFSEDPESRAGYGYQVWACTPDGVWRADGKYGQFSVVLPRHRAVVTVTAHHEGAANDILRAVWDELLPLLPAA</sequence>
<reference evidence="2 3" key="1">
    <citation type="submission" date="2020-08" db="EMBL/GenBank/DDBJ databases">
        <title>A Genomic Blueprint of the Chicken Gut Microbiome.</title>
        <authorList>
            <person name="Gilroy R."/>
            <person name="Ravi A."/>
            <person name="Getino M."/>
            <person name="Pursley I."/>
            <person name="Horton D.L."/>
            <person name="Alikhan N.-F."/>
            <person name="Baker D."/>
            <person name="Gharbi K."/>
            <person name="Hall N."/>
            <person name="Watson M."/>
            <person name="Adriaenssens E.M."/>
            <person name="Foster-Nyarko E."/>
            <person name="Jarju S."/>
            <person name="Secka A."/>
            <person name="Antonio M."/>
            <person name="Oren A."/>
            <person name="Chaudhuri R."/>
            <person name="La Ragione R.M."/>
            <person name="Hildebrand F."/>
            <person name="Pallen M.J."/>
        </authorList>
    </citation>
    <scope>NUCLEOTIDE SEQUENCE [LARGE SCALE GENOMIC DNA]</scope>
    <source>
        <strain evidence="2 3">Sa1BUA1</strain>
    </source>
</reference>
<protein>
    <submittedName>
        <fullName evidence="2">Serine hydrolase</fullName>
    </submittedName>
</protein>
<keyword evidence="2" id="KW-0378">Hydrolase</keyword>
<dbReference type="PANTHER" id="PTHR43283">
    <property type="entry name" value="BETA-LACTAMASE-RELATED"/>
    <property type="match status" value="1"/>
</dbReference>
<comment type="caution">
    <text evidence="2">The sequence shown here is derived from an EMBL/GenBank/DDBJ whole genome shotgun (WGS) entry which is preliminary data.</text>
</comment>
<dbReference type="RefSeq" id="WP_251838503.1">
    <property type="nucleotide sequence ID" value="NZ_JACSPO010000001.1"/>
</dbReference>
<dbReference type="Pfam" id="PF00144">
    <property type="entry name" value="Beta-lactamase"/>
    <property type="match status" value="1"/>
</dbReference>